<comment type="similarity">
    <text evidence="8 9">Belongs to the TonB-dependent receptor family.</text>
</comment>
<dbReference type="EMBL" id="WOWP01000053">
    <property type="protein sequence ID" value="MUV04608.1"/>
    <property type="molecule type" value="Genomic_DNA"/>
</dbReference>
<dbReference type="InterPro" id="IPR000531">
    <property type="entry name" value="Beta-barrel_TonB"/>
</dbReference>
<comment type="caution">
    <text evidence="13">The sequence shown here is derived from an EMBL/GenBank/DDBJ whole genome shotgun (WGS) entry which is preliminary data.</text>
</comment>
<dbReference type="Gene3D" id="2.40.170.20">
    <property type="entry name" value="TonB-dependent receptor, beta-barrel domain"/>
    <property type="match status" value="1"/>
</dbReference>
<feature type="domain" description="TonB-dependent receptor-like beta-barrel" evidence="11">
    <location>
        <begin position="403"/>
        <end position="974"/>
    </location>
</feature>
<reference evidence="13 14" key="1">
    <citation type="submission" date="2019-12" db="EMBL/GenBank/DDBJ databases">
        <authorList>
            <person name="Sun J.-Q."/>
        </authorList>
    </citation>
    <scope>NUCLEOTIDE SEQUENCE [LARGE SCALE GENOMIC DNA]</scope>
    <source>
        <strain evidence="13 14">JCM 17928</strain>
    </source>
</reference>
<keyword evidence="3 8" id="KW-1134">Transmembrane beta strand</keyword>
<keyword evidence="10" id="KW-0732">Signal</keyword>
<evidence type="ECO:0000256" key="4">
    <source>
        <dbReference type="ARBA" id="ARBA00022692"/>
    </source>
</evidence>
<dbReference type="Pfam" id="PF07715">
    <property type="entry name" value="Plug"/>
    <property type="match status" value="1"/>
</dbReference>
<comment type="subcellular location">
    <subcellularLocation>
        <location evidence="1 8">Cell outer membrane</location>
        <topology evidence="1 8">Multi-pass membrane protein</topology>
    </subcellularLocation>
</comment>
<dbReference type="SUPFAM" id="SSF56935">
    <property type="entry name" value="Porins"/>
    <property type="match status" value="1"/>
</dbReference>
<keyword evidence="6 8" id="KW-0472">Membrane</keyword>
<dbReference type="InterPro" id="IPR008969">
    <property type="entry name" value="CarboxyPept-like_regulatory"/>
</dbReference>
<dbReference type="InterPro" id="IPR012910">
    <property type="entry name" value="Plug_dom"/>
</dbReference>
<keyword evidence="2 8" id="KW-0813">Transport</keyword>
<accession>A0A6N8HFY5</accession>
<keyword evidence="5 9" id="KW-0798">TonB box</keyword>
<gene>
    <name evidence="13" type="ORF">GN157_12900</name>
</gene>
<dbReference type="SUPFAM" id="SSF49464">
    <property type="entry name" value="Carboxypeptidase regulatory domain-like"/>
    <property type="match status" value="1"/>
</dbReference>
<dbReference type="RefSeq" id="WP_157483891.1">
    <property type="nucleotide sequence ID" value="NZ_WOWP01000053.1"/>
</dbReference>
<dbReference type="Pfam" id="PF00593">
    <property type="entry name" value="TonB_dep_Rec_b-barrel"/>
    <property type="match status" value="1"/>
</dbReference>
<evidence type="ECO:0000256" key="3">
    <source>
        <dbReference type="ARBA" id="ARBA00022452"/>
    </source>
</evidence>
<keyword evidence="4 8" id="KW-0812">Transmembrane</keyword>
<protein>
    <submittedName>
        <fullName evidence="13">SusC/RagA family TonB-linked outer membrane protein</fullName>
    </submittedName>
</protein>
<name>A0A6N8HFY5_9FLAO</name>
<evidence type="ECO:0000256" key="7">
    <source>
        <dbReference type="ARBA" id="ARBA00023237"/>
    </source>
</evidence>
<organism evidence="13 14">
    <name type="scientific">Flavobacterium rakeshii</name>
    <dbReference type="NCBI Taxonomy" id="1038845"/>
    <lineage>
        <taxon>Bacteria</taxon>
        <taxon>Pseudomonadati</taxon>
        <taxon>Bacteroidota</taxon>
        <taxon>Flavobacteriia</taxon>
        <taxon>Flavobacteriales</taxon>
        <taxon>Flavobacteriaceae</taxon>
        <taxon>Flavobacterium</taxon>
    </lineage>
</organism>
<evidence type="ECO:0000256" key="8">
    <source>
        <dbReference type="PROSITE-ProRule" id="PRU01360"/>
    </source>
</evidence>
<evidence type="ECO:0000259" key="11">
    <source>
        <dbReference type="Pfam" id="PF00593"/>
    </source>
</evidence>
<evidence type="ECO:0000256" key="2">
    <source>
        <dbReference type="ARBA" id="ARBA00022448"/>
    </source>
</evidence>
<dbReference type="PROSITE" id="PS51257">
    <property type="entry name" value="PROKAR_LIPOPROTEIN"/>
    <property type="match status" value="1"/>
</dbReference>
<dbReference type="InterPro" id="IPR036942">
    <property type="entry name" value="Beta-barrel_TonB_sf"/>
</dbReference>
<dbReference type="InterPro" id="IPR039426">
    <property type="entry name" value="TonB-dep_rcpt-like"/>
</dbReference>
<sequence>MKIFSANNGLRLLFYSFVLASCPPAASARAHASPPYSVGYYQQTISGTVSDTSGPLPGVSVLVKNSGISTISDVNGNFQLRAAIGDTLVFSFIGYKEVTRVATSPVMAVVLQEDAAQLQELVINAGYYSVKDKERTGSIARITAADIEKQPVSNVLATMQGRMAGVNITQKTGVPGGGFDILIRGQNSLRGEGNSPMYIIDGVPYSSQSVGNSLTSNIIPGDANPLSNLNPQEIESIEVLKDADATAIYGSRGANGVVLITTKKGKAGKVTYSGSLSSGFGSVTRFMDLMNTPQYLEMRTEAFANDGITQYPANAYDINGTWDQSRNTDWQKELLGGTAGITQVSLSASGGSEQTRFLLSANYRTESTVYPGDFEYRRKGMRFAVNHNSPDNRFSLSFTGGYSLQDNNQPGTDLTFDALRLAPNAPALYNPDGSLNWENSTWDNPLRMLEGKYTSNSGDLTTNAVLTWKIWKGLAFRSNLGFTDLNYSESTTSPSTIYNPAYGAGPEYSSIYVSNTARRSWIAEPQLSWEGQLRDLQLKALVGTTFQELTNTQLVQSGTGFTSNALIYNLSAATTKNILNNDRTVYRYQAGFARVNLNWKGKYIMNLTGRRDGSSRFGPSRRFANFGAVGMAWLFSREKLFTESTILSFGKLRGSYGTSGNDQIGDYQYLNTYTSTGINYNGTIGLQPSRLFNPDFGWETNKKLEVALETGFLKDRVFLTASWYRNRSSNQLVGIPLPGTTGFTSIQANLGATVQNQGTELTLRTINIDNGAFSWITAANISFAKNKLIAFPGLESSTYSQQYAIGKPLNIVMLYEYTGLDPETGTYQFRDVDGDGVISSPNDKKYIADFNPQYYGGIQNTFSYKGITLDFLFQFVKQDNWNPNYMLGMPGAMVNQPVAALDRWQQPGDISSFQQYSSGTRADVLNAFSRYTQSSAAVSDASYIRLKNLSVSYALPQAWTQQWKCRLFVEAQNLLTITSYDGADPEFTATGYLPPLKMITTGIQLTF</sequence>
<evidence type="ECO:0000256" key="9">
    <source>
        <dbReference type="RuleBase" id="RU003357"/>
    </source>
</evidence>
<evidence type="ECO:0000256" key="1">
    <source>
        <dbReference type="ARBA" id="ARBA00004571"/>
    </source>
</evidence>
<dbReference type="NCBIfam" id="TIGR04056">
    <property type="entry name" value="OMP_RagA_SusC"/>
    <property type="match status" value="1"/>
</dbReference>
<dbReference type="InterPro" id="IPR023997">
    <property type="entry name" value="TonB-dep_OMP_SusC/RagA_CS"/>
</dbReference>
<dbReference type="Pfam" id="PF13715">
    <property type="entry name" value="CarbopepD_reg_2"/>
    <property type="match status" value="1"/>
</dbReference>
<dbReference type="PROSITE" id="PS52016">
    <property type="entry name" value="TONB_DEPENDENT_REC_3"/>
    <property type="match status" value="1"/>
</dbReference>
<dbReference type="GO" id="GO:0009279">
    <property type="term" value="C:cell outer membrane"/>
    <property type="evidence" value="ECO:0007669"/>
    <property type="project" value="UniProtKB-SubCell"/>
</dbReference>
<keyword evidence="7 8" id="KW-0998">Cell outer membrane</keyword>
<evidence type="ECO:0000256" key="5">
    <source>
        <dbReference type="ARBA" id="ARBA00023077"/>
    </source>
</evidence>
<dbReference type="AlphaFoldDB" id="A0A6N8HFY5"/>
<evidence type="ECO:0000259" key="12">
    <source>
        <dbReference type="Pfam" id="PF07715"/>
    </source>
</evidence>
<feature type="signal peptide" evidence="10">
    <location>
        <begin position="1"/>
        <end position="20"/>
    </location>
</feature>
<feature type="chain" id="PRO_5026657518" evidence="10">
    <location>
        <begin position="21"/>
        <end position="1007"/>
    </location>
</feature>
<proteinExistence type="inferred from homology"/>
<dbReference type="NCBIfam" id="TIGR04057">
    <property type="entry name" value="SusC_RagA_signa"/>
    <property type="match status" value="1"/>
</dbReference>
<dbReference type="InterPro" id="IPR023996">
    <property type="entry name" value="TonB-dep_OMP_SusC/RagA"/>
</dbReference>
<dbReference type="Gene3D" id="2.170.130.10">
    <property type="entry name" value="TonB-dependent receptor, plug domain"/>
    <property type="match status" value="1"/>
</dbReference>
<dbReference type="InterPro" id="IPR037066">
    <property type="entry name" value="Plug_dom_sf"/>
</dbReference>
<evidence type="ECO:0000256" key="10">
    <source>
        <dbReference type="SAM" id="SignalP"/>
    </source>
</evidence>
<keyword evidence="14" id="KW-1185">Reference proteome</keyword>
<evidence type="ECO:0000313" key="14">
    <source>
        <dbReference type="Proteomes" id="UP000433945"/>
    </source>
</evidence>
<dbReference type="Proteomes" id="UP000433945">
    <property type="component" value="Unassembled WGS sequence"/>
</dbReference>
<dbReference type="OrthoDB" id="9768177at2"/>
<evidence type="ECO:0000256" key="6">
    <source>
        <dbReference type="ARBA" id="ARBA00023136"/>
    </source>
</evidence>
<evidence type="ECO:0000313" key="13">
    <source>
        <dbReference type="EMBL" id="MUV04608.1"/>
    </source>
</evidence>
<feature type="domain" description="TonB-dependent receptor plug" evidence="12">
    <location>
        <begin position="133"/>
        <end position="257"/>
    </location>
</feature>